<evidence type="ECO:0000313" key="6">
    <source>
        <dbReference type="Proteomes" id="UP001477870"/>
    </source>
</evidence>
<evidence type="ECO:0000256" key="3">
    <source>
        <dbReference type="ARBA" id="ARBA00023002"/>
    </source>
</evidence>
<evidence type="ECO:0000259" key="4">
    <source>
        <dbReference type="Pfam" id="PF00881"/>
    </source>
</evidence>
<proteinExistence type="predicted"/>
<dbReference type="InterPro" id="IPR000415">
    <property type="entry name" value="Nitroreductase-like"/>
</dbReference>
<sequence length="245" mass="27523">MRRLSCILEKLAQYRRMSDTLHSIDLNFSSLDVDEMRTRSQAFAQDLARRRTVRDYAPEPVERDIIENCIRTAGSAPSGANQQPWHFVAISDPEIKSAIREAAEEEERAFYAGRAGEEWLGALAHLGTDDNKPFLEIAPWLIAIFAERYSVDDADNRTKNYYVPESVGIATGFLIAALHQAGLATLTHTPAPMSFLSKVCKRPDNEKPVILLVVGYPAKNARVPDIQRKPLEQITTWLEADGEQK</sequence>
<dbReference type="Gene3D" id="3.40.109.10">
    <property type="entry name" value="NADH Oxidase"/>
    <property type="match status" value="1"/>
</dbReference>
<comment type="caution">
    <text evidence="5">The sequence shown here is derived from an EMBL/GenBank/DDBJ whole genome shotgun (WGS) entry which is preliminary data.</text>
</comment>
<organism evidence="5 6">
    <name type="scientific">Ahrensia kielensis</name>
    <dbReference type="NCBI Taxonomy" id="76980"/>
    <lineage>
        <taxon>Bacteria</taxon>
        <taxon>Pseudomonadati</taxon>
        <taxon>Pseudomonadota</taxon>
        <taxon>Alphaproteobacteria</taxon>
        <taxon>Hyphomicrobiales</taxon>
        <taxon>Ahrensiaceae</taxon>
        <taxon>Ahrensia</taxon>
    </lineage>
</organism>
<keyword evidence="1" id="KW-0285">Flavoprotein</keyword>
<dbReference type="SUPFAM" id="SSF55469">
    <property type="entry name" value="FMN-dependent nitroreductase-like"/>
    <property type="match status" value="1"/>
</dbReference>
<dbReference type="PANTHER" id="PTHR23026">
    <property type="entry name" value="NADPH NITROREDUCTASE"/>
    <property type="match status" value="1"/>
</dbReference>
<dbReference type="CDD" id="cd02144">
    <property type="entry name" value="iodotyrosine_dehalogenase"/>
    <property type="match status" value="1"/>
</dbReference>
<dbReference type="InterPro" id="IPR050627">
    <property type="entry name" value="Nitroreductase/BluB"/>
</dbReference>
<gene>
    <name evidence="5" type="ORF">WNY59_10370</name>
</gene>
<evidence type="ECO:0000256" key="1">
    <source>
        <dbReference type="ARBA" id="ARBA00022630"/>
    </source>
</evidence>
<feature type="domain" description="Nitroreductase" evidence="4">
    <location>
        <begin position="48"/>
        <end position="216"/>
    </location>
</feature>
<dbReference type="EMBL" id="JBBMQO010000005">
    <property type="protein sequence ID" value="MEM5501993.1"/>
    <property type="molecule type" value="Genomic_DNA"/>
</dbReference>
<reference evidence="5 6" key="1">
    <citation type="submission" date="2024-03" db="EMBL/GenBank/DDBJ databases">
        <title>Community enrichment and isolation of bacterial strains for fucoidan degradation.</title>
        <authorList>
            <person name="Sichert A."/>
        </authorList>
    </citation>
    <scope>NUCLEOTIDE SEQUENCE [LARGE SCALE GENOMIC DNA]</scope>
    <source>
        <strain evidence="5 6">AS62</strain>
    </source>
</reference>
<keyword evidence="2" id="KW-0288">FMN</keyword>
<dbReference type="RefSeq" id="WP_342848384.1">
    <property type="nucleotide sequence ID" value="NZ_JBBMQO010000005.1"/>
</dbReference>
<keyword evidence="6" id="KW-1185">Reference proteome</keyword>
<evidence type="ECO:0000256" key="2">
    <source>
        <dbReference type="ARBA" id="ARBA00022643"/>
    </source>
</evidence>
<keyword evidence="3" id="KW-0560">Oxidoreductase</keyword>
<evidence type="ECO:0000313" key="5">
    <source>
        <dbReference type="EMBL" id="MEM5501993.1"/>
    </source>
</evidence>
<dbReference type="InterPro" id="IPR029479">
    <property type="entry name" value="Nitroreductase"/>
</dbReference>
<dbReference type="Pfam" id="PF00881">
    <property type="entry name" value="Nitroreductase"/>
    <property type="match status" value="1"/>
</dbReference>
<dbReference type="Proteomes" id="UP001477870">
    <property type="component" value="Unassembled WGS sequence"/>
</dbReference>
<protein>
    <submittedName>
        <fullName evidence="5">Nitroreductase family protein</fullName>
    </submittedName>
</protein>
<name>A0ABU9T8A0_9HYPH</name>
<accession>A0ABU9T8A0</accession>
<dbReference type="PANTHER" id="PTHR23026:SF90">
    <property type="entry name" value="IODOTYROSINE DEIODINASE 1"/>
    <property type="match status" value="1"/>
</dbReference>